<feature type="domain" description="Type II secretion system protein GspE N-terminal" evidence="1">
    <location>
        <begin position="65"/>
        <end position="144"/>
    </location>
</feature>
<dbReference type="Pfam" id="PF05157">
    <property type="entry name" value="MshEN"/>
    <property type="match status" value="1"/>
</dbReference>
<dbReference type="PANTHER" id="PTHR30258:SF3">
    <property type="entry name" value="SLL1921 PROTEIN"/>
    <property type="match status" value="1"/>
</dbReference>
<dbReference type="InterPro" id="IPR037257">
    <property type="entry name" value="T2SS_E_N_sf"/>
</dbReference>
<dbReference type="Gene3D" id="3.30.300.160">
    <property type="entry name" value="Type II secretion system, protein E, N-terminal domain"/>
    <property type="match status" value="1"/>
</dbReference>
<sequence length="209" mass="23454">MATASFTSRRLGNLLIDKGYISQEGLQDALDRQKQGSRNKLLGEILVEEEFCTEDQIVECLAAEYGVPYAKLEARLYDPTIVDILPREYVEQNLVIPLFVIRETLTIAVSEPSNLFLIDEIRKFSKMQVQIVAATPKDIRRLITTLPNSKVFVIDDIIEDSETADVTLIEEAIEDIGDIEEIAGQSPVIRLVNYVIFNAVKEGASDIHI</sequence>
<dbReference type="InterPro" id="IPR007831">
    <property type="entry name" value="T2SS_GspE_N"/>
</dbReference>
<dbReference type="GO" id="GO:0016887">
    <property type="term" value="F:ATP hydrolysis activity"/>
    <property type="evidence" value="ECO:0007669"/>
    <property type="project" value="TreeGrafter"/>
</dbReference>
<dbReference type="AlphaFoldDB" id="A0A0F9CS92"/>
<comment type="caution">
    <text evidence="2">The sequence shown here is derived from an EMBL/GenBank/DDBJ whole genome shotgun (WGS) entry which is preliminary data.</text>
</comment>
<reference evidence="2" key="1">
    <citation type="journal article" date="2015" name="Nature">
        <title>Complex archaea that bridge the gap between prokaryotes and eukaryotes.</title>
        <authorList>
            <person name="Spang A."/>
            <person name="Saw J.H."/>
            <person name="Jorgensen S.L."/>
            <person name="Zaremba-Niedzwiedzka K."/>
            <person name="Martijn J."/>
            <person name="Lind A.E."/>
            <person name="van Eijk R."/>
            <person name="Schleper C."/>
            <person name="Guy L."/>
            <person name="Ettema T.J."/>
        </authorList>
    </citation>
    <scope>NUCLEOTIDE SEQUENCE</scope>
</reference>
<organism evidence="2">
    <name type="scientific">marine sediment metagenome</name>
    <dbReference type="NCBI Taxonomy" id="412755"/>
    <lineage>
        <taxon>unclassified sequences</taxon>
        <taxon>metagenomes</taxon>
        <taxon>ecological metagenomes</taxon>
    </lineage>
</organism>
<dbReference type="GO" id="GO:0005886">
    <property type="term" value="C:plasma membrane"/>
    <property type="evidence" value="ECO:0007669"/>
    <property type="project" value="TreeGrafter"/>
</dbReference>
<feature type="non-terminal residue" evidence="2">
    <location>
        <position position="209"/>
    </location>
</feature>
<dbReference type="SUPFAM" id="SSF160246">
    <property type="entry name" value="EspE N-terminal domain-like"/>
    <property type="match status" value="1"/>
</dbReference>
<name>A0A0F9CS92_9ZZZZ</name>
<accession>A0A0F9CS92</accession>
<proteinExistence type="predicted"/>
<dbReference type="Gene3D" id="3.30.450.90">
    <property type="match status" value="1"/>
</dbReference>
<gene>
    <name evidence="2" type="ORF">LCGC14_2632900</name>
</gene>
<dbReference type="PANTHER" id="PTHR30258">
    <property type="entry name" value="TYPE II SECRETION SYSTEM PROTEIN GSPE-RELATED"/>
    <property type="match status" value="1"/>
</dbReference>
<dbReference type="EMBL" id="LAZR01045209">
    <property type="protein sequence ID" value="KKK99421.1"/>
    <property type="molecule type" value="Genomic_DNA"/>
</dbReference>
<evidence type="ECO:0000313" key="2">
    <source>
        <dbReference type="EMBL" id="KKK99421.1"/>
    </source>
</evidence>
<evidence type="ECO:0000259" key="1">
    <source>
        <dbReference type="Pfam" id="PF05157"/>
    </source>
</evidence>
<protein>
    <recommendedName>
        <fullName evidence="1">Type II secretion system protein GspE N-terminal domain-containing protein</fullName>
    </recommendedName>
</protein>